<dbReference type="SUPFAM" id="SSF52047">
    <property type="entry name" value="RNI-like"/>
    <property type="match status" value="1"/>
</dbReference>
<dbReference type="Gene3D" id="1.20.1280.50">
    <property type="match status" value="1"/>
</dbReference>
<accession>A0A9W3BXH3</accession>
<sequence>MADEDGNGYGATAARSYSHQDKKKQRSRRFKRRLDSFRFLPDEILRTILSYLPTEIAIKTSILSKRWRHVWSDTPCLYLDWTKPYGPKGDIINKILDRYKARKMMSFNLKPNMRDDFPYIDRWIEFAMSRNVENMSLEFRYQKYLVPDFFYISNSLKQLSLELDFCGLKPPSFSVSWTSLKTLSLRCCKLSDECIDKILSGCPVLESLTLHFCDKLLVLDLSKSLSLRTLVIDRNIWVPGPTRIIAPHIHCLSLINSQLPCTLVDVSSLKEARMEICFCAVEDLKADFLQAMVLEMLKKLQHVDKLTFGENFLTVLTLAELRRVPIPSFKVKDLTLETMISQYAIPGIVRVLQNSHELKKLSTIHKMEFGTIPEEYIDGYLDLQSLNRDQRWSLEARVFEKLSHWNVESRHVASFMELMFKRTKTLEKMVVWFYSYLKEQTFEELPEMVSMLADQNNISIVLHRFKPNHIV</sequence>
<dbReference type="Pfam" id="PF23622">
    <property type="entry name" value="LRR_At1g61320_AtMIF1"/>
    <property type="match status" value="1"/>
</dbReference>
<reference evidence="3" key="1">
    <citation type="journal article" date="2019" name="Database">
        <title>The radish genome database (RadishGD): an integrated information resource for radish genomics.</title>
        <authorList>
            <person name="Yu H.J."/>
            <person name="Baek S."/>
            <person name="Lee Y.J."/>
            <person name="Cho A."/>
            <person name="Mun J.H."/>
        </authorList>
    </citation>
    <scope>NUCLEOTIDE SEQUENCE [LARGE SCALE GENOMIC DNA]</scope>
    <source>
        <strain evidence="3">cv. WK10039</strain>
    </source>
</reference>
<feature type="domain" description="F-box" evidence="2">
    <location>
        <begin position="34"/>
        <end position="84"/>
    </location>
</feature>
<keyword evidence="3" id="KW-1185">Reference proteome</keyword>
<evidence type="ECO:0000313" key="3">
    <source>
        <dbReference type="Proteomes" id="UP000504610"/>
    </source>
</evidence>
<dbReference type="RefSeq" id="XP_056843949.1">
    <property type="nucleotide sequence ID" value="XM_056987969.1"/>
</dbReference>
<dbReference type="PANTHER" id="PTHR32153">
    <property type="entry name" value="OJ000223_09.16 PROTEIN"/>
    <property type="match status" value="1"/>
</dbReference>
<organism evidence="3 4">
    <name type="scientific">Raphanus sativus</name>
    <name type="common">Radish</name>
    <name type="synonym">Raphanus raphanistrum var. sativus</name>
    <dbReference type="NCBI Taxonomy" id="3726"/>
    <lineage>
        <taxon>Eukaryota</taxon>
        <taxon>Viridiplantae</taxon>
        <taxon>Streptophyta</taxon>
        <taxon>Embryophyta</taxon>
        <taxon>Tracheophyta</taxon>
        <taxon>Spermatophyta</taxon>
        <taxon>Magnoliopsida</taxon>
        <taxon>eudicotyledons</taxon>
        <taxon>Gunneridae</taxon>
        <taxon>Pentapetalae</taxon>
        <taxon>rosids</taxon>
        <taxon>malvids</taxon>
        <taxon>Brassicales</taxon>
        <taxon>Brassicaceae</taxon>
        <taxon>Brassiceae</taxon>
        <taxon>Raphanus</taxon>
    </lineage>
</organism>
<dbReference type="SMART" id="SM00256">
    <property type="entry name" value="FBOX"/>
    <property type="match status" value="1"/>
</dbReference>
<dbReference type="KEGG" id="rsz:108830887"/>
<dbReference type="InterPro" id="IPR053781">
    <property type="entry name" value="F-box_AtFBL13-like"/>
</dbReference>
<reference evidence="4" key="2">
    <citation type="submission" date="2025-08" db="UniProtKB">
        <authorList>
            <consortium name="RefSeq"/>
        </authorList>
    </citation>
    <scope>IDENTIFICATION</scope>
    <source>
        <tissue evidence="4">Leaf</tissue>
    </source>
</reference>
<dbReference type="Proteomes" id="UP000504610">
    <property type="component" value="Chromosome 6"/>
</dbReference>
<dbReference type="AlphaFoldDB" id="A0A9W3BXH3"/>
<dbReference type="OrthoDB" id="1705403at2759"/>
<evidence type="ECO:0000256" key="1">
    <source>
        <dbReference type="SAM" id="MobiDB-lite"/>
    </source>
</evidence>
<dbReference type="InterPro" id="IPR044997">
    <property type="entry name" value="F-box_plant"/>
</dbReference>
<evidence type="ECO:0000259" key="2">
    <source>
        <dbReference type="PROSITE" id="PS50181"/>
    </source>
</evidence>
<protein>
    <submittedName>
        <fullName evidence="4">F-box/LRR-repeat protein At3g18150</fullName>
    </submittedName>
</protein>
<dbReference type="InterPro" id="IPR036047">
    <property type="entry name" value="F-box-like_dom_sf"/>
</dbReference>
<dbReference type="Gene3D" id="3.80.10.10">
    <property type="entry name" value="Ribonuclease Inhibitor"/>
    <property type="match status" value="1"/>
</dbReference>
<dbReference type="InterPro" id="IPR055357">
    <property type="entry name" value="LRR_At1g61320_AtMIF1"/>
</dbReference>
<dbReference type="GeneID" id="108830887"/>
<dbReference type="PROSITE" id="PS50181">
    <property type="entry name" value="FBOX"/>
    <property type="match status" value="1"/>
</dbReference>
<dbReference type="CDD" id="cd22160">
    <property type="entry name" value="F-box_AtFBL13-like"/>
    <property type="match status" value="1"/>
</dbReference>
<evidence type="ECO:0000313" key="4">
    <source>
        <dbReference type="RefSeq" id="XP_056843949.1"/>
    </source>
</evidence>
<name>A0A9W3BXH3_RAPSA</name>
<feature type="region of interest" description="Disordered" evidence="1">
    <location>
        <begin position="1"/>
        <end position="29"/>
    </location>
</feature>
<proteinExistence type="predicted"/>
<gene>
    <name evidence="4" type="primary">LOC108830887</name>
</gene>
<dbReference type="InterPro" id="IPR032675">
    <property type="entry name" value="LRR_dom_sf"/>
</dbReference>
<dbReference type="SUPFAM" id="SSF81383">
    <property type="entry name" value="F-box domain"/>
    <property type="match status" value="1"/>
</dbReference>
<dbReference type="InterPro" id="IPR001810">
    <property type="entry name" value="F-box_dom"/>
</dbReference>
<dbReference type="Pfam" id="PF00646">
    <property type="entry name" value="F-box"/>
    <property type="match status" value="1"/>
</dbReference>